<reference evidence="7 8" key="1">
    <citation type="submission" date="2024-04" db="EMBL/GenBank/DDBJ databases">
        <authorList>
            <person name="Abashina T."/>
            <person name="Shaikin A."/>
        </authorList>
    </citation>
    <scope>NUCLEOTIDE SEQUENCE [LARGE SCALE GENOMIC DNA]</scope>
    <source>
        <strain evidence="7 8">AAFK</strain>
    </source>
</reference>
<evidence type="ECO:0000256" key="4">
    <source>
        <dbReference type="HAMAP-Rule" id="MF_00171"/>
    </source>
</evidence>
<feature type="binding site" evidence="4">
    <location>
        <position position="109"/>
    </location>
    <ligand>
        <name>substrate</name>
    </ligand>
</feature>
<keyword evidence="8" id="KW-1185">Reference proteome</keyword>
<feature type="domain" description="Pseudouridine synthase I TruA alpha/beta" evidence="6">
    <location>
        <begin position="7"/>
        <end position="102"/>
    </location>
</feature>
<gene>
    <name evidence="4 7" type="primary">truA</name>
    <name evidence="7" type="ORF">WOB96_00820</name>
</gene>
<name>A0ABU9D409_9PROT</name>
<dbReference type="EC" id="5.4.99.12" evidence="4"/>
<dbReference type="InterPro" id="IPR020103">
    <property type="entry name" value="PsdUridine_synth_cat_dom_sf"/>
</dbReference>
<dbReference type="PANTHER" id="PTHR11142:SF0">
    <property type="entry name" value="TRNA PSEUDOURIDINE SYNTHASE-LIKE 1"/>
    <property type="match status" value="1"/>
</dbReference>
<feature type="active site" description="Nucleophile" evidence="4">
    <location>
        <position position="51"/>
    </location>
</feature>
<comment type="catalytic activity">
    <reaction evidence="4 5">
        <text>uridine(38/39/40) in tRNA = pseudouridine(38/39/40) in tRNA</text>
        <dbReference type="Rhea" id="RHEA:22376"/>
        <dbReference type="Rhea" id="RHEA-COMP:10085"/>
        <dbReference type="Rhea" id="RHEA-COMP:10087"/>
        <dbReference type="ChEBI" id="CHEBI:65314"/>
        <dbReference type="ChEBI" id="CHEBI:65315"/>
        <dbReference type="EC" id="5.4.99.12"/>
    </reaction>
</comment>
<keyword evidence="3 4" id="KW-0413">Isomerase</keyword>
<proteinExistence type="inferred from homology"/>
<keyword evidence="2 4" id="KW-0819">tRNA processing</keyword>
<dbReference type="InterPro" id="IPR020097">
    <property type="entry name" value="PsdUridine_synth_TruA_a/b_dom"/>
</dbReference>
<dbReference type="CDD" id="cd02570">
    <property type="entry name" value="PseudoU_synth_EcTruA"/>
    <property type="match status" value="1"/>
</dbReference>
<comment type="function">
    <text evidence="4">Formation of pseudouridine at positions 38, 39 and 40 in the anticodon stem and loop of transfer RNAs.</text>
</comment>
<comment type="similarity">
    <text evidence="1 4 5">Belongs to the tRNA pseudouridine synthase TruA family.</text>
</comment>
<evidence type="ECO:0000256" key="3">
    <source>
        <dbReference type="ARBA" id="ARBA00023235"/>
    </source>
</evidence>
<dbReference type="InterPro" id="IPR001406">
    <property type="entry name" value="PsdUridine_synth_TruA"/>
</dbReference>
<dbReference type="PANTHER" id="PTHR11142">
    <property type="entry name" value="PSEUDOURIDYLATE SYNTHASE"/>
    <property type="match status" value="1"/>
</dbReference>
<dbReference type="InterPro" id="IPR020094">
    <property type="entry name" value="TruA/RsuA/RluB/E/F_N"/>
</dbReference>
<evidence type="ECO:0000256" key="1">
    <source>
        <dbReference type="ARBA" id="ARBA00009375"/>
    </source>
</evidence>
<evidence type="ECO:0000259" key="6">
    <source>
        <dbReference type="Pfam" id="PF01416"/>
    </source>
</evidence>
<dbReference type="Gene3D" id="3.30.70.580">
    <property type="entry name" value="Pseudouridine synthase I, catalytic domain, N-terminal subdomain"/>
    <property type="match status" value="1"/>
</dbReference>
<dbReference type="Gene3D" id="3.30.70.660">
    <property type="entry name" value="Pseudouridine synthase I, catalytic domain, C-terminal subdomain"/>
    <property type="match status" value="1"/>
</dbReference>
<dbReference type="EMBL" id="JBBPCO010000001">
    <property type="protein sequence ID" value="MEK8088295.1"/>
    <property type="molecule type" value="Genomic_DNA"/>
</dbReference>
<evidence type="ECO:0000313" key="7">
    <source>
        <dbReference type="EMBL" id="MEK8088295.1"/>
    </source>
</evidence>
<protein>
    <recommendedName>
        <fullName evidence="4">tRNA pseudouridine synthase A</fullName>
        <ecNumber evidence="4">5.4.99.12</ecNumber>
    </recommendedName>
    <alternativeName>
        <fullName evidence="4">tRNA pseudouridine(38-40) synthase</fullName>
    </alternativeName>
    <alternativeName>
        <fullName evidence="4">tRNA pseudouridylate synthase I</fullName>
    </alternativeName>
    <alternativeName>
        <fullName evidence="4">tRNA-uridine isomerase I</fullName>
    </alternativeName>
</protein>
<dbReference type="SUPFAM" id="SSF55120">
    <property type="entry name" value="Pseudouridine synthase"/>
    <property type="match status" value="1"/>
</dbReference>
<dbReference type="RefSeq" id="WP_341369361.1">
    <property type="nucleotide sequence ID" value="NZ_JBBPCO010000001.1"/>
</dbReference>
<feature type="domain" description="Pseudouridine synthase I TruA alpha/beta" evidence="6">
    <location>
        <begin position="142"/>
        <end position="244"/>
    </location>
</feature>
<dbReference type="Pfam" id="PF01416">
    <property type="entry name" value="PseudoU_synth_1"/>
    <property type="match status" value="2"/>
</dbReference>
<dbReference type="GO" id="GO:0160147">
    <property type="term" value="F:tRNA pseudouridine(38-40) synthase activity"/>
    <property type="evidence" value="ECO:0007669"/>
    <property type="project" value="UniProtKB-EC"/>
</dbReference>
<dbReference type="Proteomes" id="UP001446205">
    <property type="component" value="Unassembled WGS sequence"/>
</dbReference>
<comment type="caution">
    <text evidence="4">Lacks conserved residue(s) required for the propagation of feature annotation.</text>
</comment>
<dbReference type="InterPro" id="IPR020095">
    <property type="entry name" value="PsdUridine_synth_TruA_C"/>
</dbReference>
<dbReference type="HAMAP" id="MF_00171">
    <property type="entry name" value="TruA"/>
    <property type="match status" value="1"/>
</dbReference>
<dbReference type="NCBIfam" id="TIGR00071">
    <property type="entry name" value="hisT_truA"/>
    <property type="match status" value="1"/>
</dbReference>
<organism evidence="7 8">
    <name type="scientific">Thermithiobacillus plumbiphilus</name>
    <dbReference type="NCBI Taxonomy" id="1729899"/>
    <lineage>
        <taxon>Bacteria</taxon>
        <taxon>Pseudomonadati</taxon>
        <taxon>Pseudomonadota</taxon>
        <taxon>Acidithiobacillia</taxon>
        <taxon>Acidithiobacillales</taxon>
        <taxon>Thermithiobacillaceae</taxon>
        <taxon>Thermithiobacillus</taxon>
    </lineage>
</organism>
<sequence length="257" mass="28158">MRIAIGVEYDGSAFCGWQRQHGQPSVQAAVEAALSRVANEPIEVVVAGRTDTGVHGIGQVAHFDSSALRSEYAWVRGANAALPAAVSLRWALPVPDDFNARFSATGRAYRYLILNRPERPALRRHFVSWIYTPLDADLMQAAAGHLIGRHDFSAFRASSCQARHPVRELRRLQVTRMGDLIALDVEANAFLHHMVRNLAGVLIAVGSGQQAPGWAAEVLESRDRRLAGVTAPPAGLYLTHVSYPERFGLPQLLAEPW</sequence>
<dbReference type="PIRSF" id="PIRSF001430">
    <property type="entry name" value="tRNA_psdUrid_synth"/>
    <property type="match status" value="1"/>
</dbReference>
<comment type="caution">
    <text evidence="7">The sequence shown here is derived from an EMBL/GenBank/DDBJ whole genome shotgun (WGS) entry which is preliminary data.</text>
</comment>
<comment type="subunit">
    <text evidence="4">Homodimer.</text>
</comment>
<evidence type="ECO:0000256" key="2">
    <source>
        <dbReference type="ARBA" id="ARBA00022694"/>
    </source>
</evidence>
<evidence type="ECO:0000256" key="5">
    <source>
        <dbReference type="RuleBase" id="RU003792"/>
    </source>
</evidence>
<evidence type="ECO:0000313" key="8">
    <source>
        <dbReference type="Proteomes" id="UP001446205"/>
    </source>
</evidence>
<accession>A0ABU9D409</accession>